<dbReference type="EMBL" id="UINC01059079">
    <property type="protein sequence ID" value="SVB82081.1"/>
    <property type="molecule type" value="Genomic_DNA"/>
</dbReference>
<gene>
    <name evidence="2" type="ORF">METZ01_LOCUS234935</name>
</gene>
<dbReference type="Pfam" id="PF01370">
    <property type="entry name" value="Epimerase"/>
    <property type="match status" value="1"/>
</dbReference>
<feature type="domain" description="NAD-dependent epimerase/dehydratase" evidence="1">
    <location>
        <begin position="2"/>
        <end position="98"/>
    </location>
</feature>
<evidence type="ECO:0000313" key="2">
    <source>
        <dbReference type="EMBL" id="SVB82081.1"/>
    </source>
</evidence>
<name>A0A382H6N6_9ZZZZ</name>
<feature type="non-terminal residue" evidence="2">
    <location>
        <position position="1"/>
    </location>
</feature>
<reference evidence="2" key="1">
    <citation type="submission" date="2018-05" db="EMBL/GenBank/DDBJ databases">
        <authorList>
            <person name="Lanie J.A."/>
            <person name="Ng W.-L."/>
            <person name="Kazmierczak K.M."/>
            <person name="Andrzejewski T.M."/>
            <person name="Davidsen T.M."/>
            <person name="Wayne K.J."/>
            <person name="Tettelin H."/>
            <person name="Glass J.I."/>
            <person name="Rusch D."/>
            <person name="Podicherti R."/>
            <person name="Tsui H.-C.T."/>
            <person name="Winkler M.E."/>
        </authorList>
    </citation>
    <scope>NUCLEOTIDE SEQUENCE</scope>
</reference>
<dbReference type="AlphaFoldDB" id="A0A382H6N6"/>
<dbReference type="Gene3D" id="3.40.50.720">
    <property type="entry name" value="NAD(P)-binding Rossmann-like Domain"/>
    <property type="match status" value="1"/>
</dbReference>
<sequence>QININITGTYNIFEAAKNAGVKRVIFGSSGATMMAAERHEPFKTMVEGRIDDISDPRPMMNHLSPPHPDRMYGVAKIAGEAMARLFAEHHGSAIVARIGRVRKEDQPANVREASVHFSHRDVAQFFEKCVKAPDEIKWDVFYGVSDNFTRFRDIEHPQKMIGYRPQDGIRHWPTK</sequence>
<dbReference type="InterPro" id="IPR001509">
    <property type="entry name" value="Epimerase_deHydtase"/>
</dbReference>
<evidence type="ECO:0000259" key="1">
    <source>
        <dbReference type="Pfam" id="PF01370"/>
    </source>
</evidence>
<dbReference type="SUPFAM" id="SSF51735">
    <property type="entry name" value="NAD(P)-binding Rossmann-fold domains"/>
    <property type="match status" value="1"/>
</dbReference>
<dbReference type="InterPro" id="IPR036291">
    <property type="entry name" value="NAD(P)-bd_dom_sf"/>
</dbReference>
<accession>A0A382H6N6</accession>
<organism evidence="2">
    <name type="scientific">marine metagenome</name>
    <dbReference type="NCBI Taxonomy" id="408172"/>
    <lineage>
        <taxon>unclassified sequences</taxon>
        <taxon>metagenomes</taxon>
        <taxon>ecological metagenomes</taxon>
    </lineage>
</organism>
<protein>
    <recommendedName>
        <fullName evidence="1">NAD-dependent epimerase/dehydratase domain-containing protein</fullName>
    </recommendedName>
</protein>
<proteinExistence type="predicted"/>